<name>A0AAD4VH26_PRUDU</name>
<organism evidence="1 2">
    <name type="scientific">Prunus dulcis</name>
    <name type="common">Almond</name>
    <name type="synonym">Amygdalus dulcis</name>
    <dbReference type="NCBI Taxonomy" id="3755"/>
    <lineage>
        <taxon>Eukaryota</taxon>
        <taxon>Viridiplantae</taxon>
        <taxon>Streptophyta</taxon>
        <taxon>Embryophyta</taxon>
        <taxon>Tracheophyta</taxon>
        <taxon>Spermatophyta</taxon>
        <taxon>Magnoliopsida</taxon>
        <taxon>eudicotyledons</taxon>
        <taxon>Gunneridae</taxon>
        <taxon>Pentapetalae</taxon>
        <taxon>rosids</taxon>
        <taxon>fabids</taxon>
        <taxon>Rosales</taxon>
        <taxon>Rosaceae</taxon>
        <taxon>Amygdaloideae</taxon>
        <taxon>Amygdaleae</taxon>
        <taxon>Prunus</taxon>
    </lineage>
</organism>
<sequence>MKVNVAMIVEVVVGGDEARGGGCGSDGGGDGGCRGEGGSGGGVVVFTEALQVPARALARTQIHRICSAIGSELDGTTLCSGVVVDQELADLTDMGSRRMSILNFDFNK</sequence>
<evidence type="ECO:0000313" key="1">
    <source>
        <dbReference type="EMBL" id="KAI5324974.1"/>
    </source>
</evidence>
<accession>A0AAD4VH26</accession>
<gene>
    <name evidence="1" type="ORF">L3X38_034047</name>
</gene>
<reference evidence="1 2" key="1">
    <citation type="journal article" date="2022" name="G3 (Bethesda)">
        <title>Whole-genome sequence and methylome profiling of the almond [Prunus dulcis (Mill.) D.A. Webb] cultivar 'Nonpareil'.</title>
        <authorList>
            <person name="D'Amico-Willman K.M."/>
            <person name="Ouma W.Z."/>
            <person name="Meulia T."/>
            <person name="Sideli G.M."/>
            <person name="Gradziel T.M."/>
            <person name="Fresnedo-Ramirez J."/>
        </authorList>
    </citation>
    <scope>NUCLEOTIDE SEQUENCE [LARGE SCALE GENOMIC DNA]</scope>
    <source>
        <strain evidence="1">Clone GOH B32 T37-40</strain>
    </source>
</reference>
<dbReference type="Proteomes" id="UP001054821">
    <property type="component" value="Chromosome 6"/>
</dbReference>
<protein>
    <submittedName>
        <fullName evidence="1">Uncharacterized protein</fullName>
    </submittedName>
</protein>
<proteinExistence type="predicted"/>
<keyword evidence="2" id="KW-1185">Reference proteome</keyword>
<dbReference type="AlphaFoldDB" id="A0AAD4VH26"/>
<dbReference type="EMBL" id="JAJFAZ020000006">
    <property type="protein sequence ID" value="KAI5324974.1"/>
    <property type="molecule type" value="Genomic_DNA"/>
</dbReference>
<evidence type="ECO:0000313" key="2">
    <source>
        <dbReference type="Proteomes" id="UP001054821"/>
    </source>
</evidence>
<comment type="caution">
    <text evidence="1">The sequence shown here is derived from an EMBL/GenBank/DDBJ whole genome shotgun (WGS) entry which is preliminary data.</text>
</comment>